<organism evidence="1 2">
    <name type="scientific">Caerostris extrusa</name>
    <name type="common">Bark spider</name>
    <name type="synonym">Caerostris bankana</name>
    <dbReference type="NCBI Taxonomy" id="172846"/>
    <lineage>
        <taxon>Eukaryota</taxon>
        <taxon>Metazoa</taxon>
        <taxon>Ecdysozoa</taxon>
        <taxon>Arthropoda</taxon>
        <taxon>Chelicerata</taxon>
        <taxon>Arachnida</taxon>
        <taxon>Araneae</taxon>
        <taxon>Araneomorphae</taxon>
        <taxon>Entelegynae</taxon>
        <taxon>Araneoidea</taxon>
        <taxon>Araneidae</taxon>
        <taxon>Caerostris</taxon>
    </lineage>
</organism>
<dbReference type="EMBL" id="BPLR01010222">
    <property type="protein sequence ID" value="GIY37831.1"/>
    <property type="molecule type" value="Genomic_DNA"/>
</dbReference>
<proteinExistence type="predicted"/>
<comment type="caution">
    <text evidence="1">The sequence shown here is derived from an EMBL/GenBank/DDBJ whole genome shotgun (WGS) entry which is preliminary data.</text>
</comment>
<reference evidence="1 2" key="1">
    <citation type="submission" date="2021-06" db="EMBL/GenBank/DDBJ databases">
        <title>Caerostris extrusa draft genome.</title>
        <authorList>
            <person name="Kono N."/>
            <person name="Arakawa K."/>
        </authorList>
    </citation>
    <scope>NUCLEOTIDE SEQUENCE [LARGE SCALE GENOMIC DNA]</scope>
</reference>
<dbReference type="AlphaFoldDB" id="A0AAV4SX49"/>
<protein>
    <submittedName>
        <fullName evidence="1">Uncharacterized protein</fullName>
    </submittedName>
</protein>
<evidence type="ECO:0000313" key="2">
    <source>
        <dbReference type="Proteomes" id="UP001054945"/>
    </source>
</evidence>
<keyword evidence="2" id="KW-1185">Reference proteome</keyword>
<sequence length="105" mass="12290">MYAELRLTTLHLFQLKKKTPYLDIIPKPIHTAGPHARTSSKTSYTEVTRVLDQLARKTLLALIPDYRKIYLKGGTYYELIVLGVHSTTCPGELYFIKLRQRLRWR</sequence>
<evidence type="ECO:0000313" key="1">
    <source>
        <dbReference type="EMBL" id="GIY37831.1"/>
    </source>
</evidence>
<dbReference type="Proteomes" id="UP001054945">
    <property type="component" value="Unassembled WGS sequence"/>
</dbReference>
<accession>A0AAV4SX49</accession>
<name>A0AAV4SX49_CAEEX</name>
<gene>
    <name evidence="1" type="ORF">CEXT_163321</name>
</gene>